<proteinExistence type="predicted"/>
<accession>A0A3M7QUL0</accession>
<gene>
    <name evidence="2" type="ORF">BpHYR1_017360</name>
</gene>
<dbReference type="EMBL" id="REGN01005052">
    <property type="protein sequence ID" value="RNA15050.1"/>
    <property type="molecule type" value="Genomic_DNA"/>
</dbReference>
<dbReference type="AlphaFoldDB" id="A0A3M7QUL0"/>
<dbReference type="Proteomes" id="UP000276133">
    <property type="component" value="Unassembled WGS sequence"/>
</dbReference>
<feature type="region of interest" description="Disordered" evidence="1">
    <location>
        <begin position="1"/>
        <end position="21"/>
    </location>
</feature>
<evidence type="ECO:0000313" key="3">
    <source>
        <dbReference type="Proteomes" id="UP000276133"/>
    </source>
</evidence>
<protein>
    <submittedName>
        <fullName evidence="2">Uncharacterized protein</fullName>
    </submittedName>
</protein>
<keyword evidence="3" id="KW-1185">Reference proteome</keyword>
<sequence length="81" mass="9220">MIKSDLGKSHQLKVKSSQVKSKNFETLSKQRTKESLLLTLPWPVPSPDEKRGGVMMTQAHRGRDEEACKLELMIVCWVQVP</sequence>
<comment type="caution">
    <text evidence="2">The sequence shown here is derived from an EMBL/GenBank/DDBJ whole genome shotgun (WGS) entry which is preliminary data.</text>
</comment>
<evidence type="ECO:0000256" key="1">
    <source>
        <dbReference type="SAM" id="MobiDB-lite"/>
    </source>
</evidence>
<organism evidence="2 3">
    <name type="scientific">Brachionus plicatilis</name>
    <name type="common">Marine rotifer</name>
    <name type="synonym">Brachionus muelleri</name>
    <dbReference type="NCBI Taxonomy" id="10195"/>
    <lineage>
        <taxon>Eukaryota</taxon>
        <taxon>Metazoa</taxon>
        <taxon>Spiralia</taxon>
        <taxon>Gnathifera</taxon>
        <taxon>Rotifera</taxon>
        <taxon>Eurotatoria</taxon>
        <taxon>Monogononta</taxon>
        <taxon>Pseudotrocha</taxon>
        <taxon>Ploima</taxon>
        <taxon>Brachionidae</taxon>
        <taxon>Brachionus</taxon>
    </lineage>
</organism>
<reference evidence="2 3" key="1">
    <citation type="journal article" date="2018" name="Sci. Rep.">
        <title>Genomic signatures of local adaptation to the degree of environmental predictability in rotifers.</title>
        <authorList>
            <person name="Franch-Gras L."/>
            <person name="Hahn C."/>
            <person name="Garcia-Roger E.M."/>
            <person name="Carmona M.J."/>
            <person name="Serra M."/>
            <person name="Gomez A."/>
        </authorList>
    </citation>
    <scope>NUCLEOTIDE SEQUENCE [LARGE SCALE GENOMIC DNA]</scope>
    <source>
        <strain evidence="2">HYR1</strain>
    </source>
</reference>
<evidence type="ECO:0000313" key="2">
    <source>
        <dbReference type="EMBL" id="RNA15050.1"/>
    </source>
</evidence>
<name>A0A3M7QUL0_BRAPC</name>